<feature type="transmembrane region" description="Helical" evidence="7">
    <location>
        <begin position="64"/>
        <end position="91"/>
    </location>
</feature>
<sequence>MNQYQNPYYMVPQRRPRAWVNGTLIVLNILYFLYLELTGSTEDAYFMLEHGAMYGPFILEEHEYYRLLISIFMHFGINHIVNNMLVLFVLGDNLERALGKVKYLIFYLICGVGANVISLLFEMPSGDWSVGAGASGAIFGVVGGLIYVVAVNKGRLEDLSTRQLVTMAAFSLYLGFISTGVDNTAHIAGLIIGIILAAILYRKPKRTCRADIWGV</sequence>
<comment type="similarity">
    <text evidence="2">Belongs to the peptidase S54 family.</text>
</comment>
<evidence type="ECO:0000313" key="10">
    <source>
        <dbReference type="Proteomes" id="UP001437460"/>
    </source>
</evidence>
<dbReference type="Gene3D" id="1.20.1540.10">
    <property type="entry name" value="Rhomboid-like"/>
    <property type="match status" value="1"/>
</dbReference>
<keyword evidence="6 7" id="KW-0472">Membrane</keyword>
<dbReference type="SUPFAM" id="SSF144091">
    <property type="entry name" value="Rhomboid-like"/>
    <property type="match status" value="1"/>
</dbReference>
<dbReference type="EC" id="3.4.21.-" evidence="9"/>
<dbReference type="EMBL" id="JBBMFJ010000020">
    <property type="protein sequence ID" value="MEQ2563543.1"/>
    <property type="molecule type" value="Genomic_DNA"/>
</dbReference>
<accession>A0ABV1HNI4</accession>
<dbReference type="PANTHER" id="PTHR43731">
    <property type="entry name" value="RHOMBOID PROTEASE"/>
    <property type="match status" value="1"/>
</dbReference>
<keyword evidence="10" id="KW-1185">Reference proteome</keyword>
<dbReference type="GO" id="GO:0008233">
    <property type="term" value="F:peptidase activity"/>
    <property type="evidence" value="ECO:0007669"/>
    <property type="project" value="UniProtKB-KW"/>
</dbReference>
<keyword evidence="3 7" id="KW-0812">Transmembrane</keyword>
<feature type="transmembrane region" description="Helical" evidence="7">
    <location>
        <begin position="18"/>
        <end position="35"/>
    </location>
</feature>
<evidence type="ECO:0000256" key="4">
    <source>
        <dbReference type="ARBA" id="ARBA00022801"/>
    </source>
</evidence>
<evidence type="ECO:0000256" key="1">
    <source>
        <dbReference type="ARBA" id="ARBA00004141"/>
    </source>
</evidence>
<evidence type="ECO:0000256" key="6">
    <source>
        <dbReference type="ARBA" id="ARBA00023136"/>
    </source>
</evidence>
<dbReference type="RefSeq" id="WP_349229670.1">
    <property type="nucleotide sequence ID" value="NZ_JBBMFJ010000020.1"/>
</dbReference>
<name>A0ABV1HNI4_9FIRM</name>
<evidence type="ECO:0000256" key="3">
    <source>
        <dbReference type="ARBA" id="ARBA00022692"/>
    </source>
</evidence>
<dbReference type="InterPro" id="IPR035952">
    <property type="entry name" value="Rhomboid-like_sf"/>
</dbReference>
<dbReference type="InterPro" id="IPR022764">
    <property type="entry name" value="Peptidase_S54_rhomboid_dom"/>
</dbReference>
<evidence type="ECO:0000259" key="8">
    <source>
        <dbReference type="Pfam" id="PF01694"/>
    </source>
</evidence>
<proteinExistence type="inferred from homology"/>
<keyword evidence="5 7" id="KW-1133">Transmembrane helix</keyword>
<comment type="caution">
    <text evidence="9">The sequence shown here is derived from an EMBL/GenBank/DDBJ whole genome shotgun (WGS) entry which is preliminary data.</text>
</comment>
<dbReference type="GO" id="GO:0006508">
    <property type="term" value="P:proteolysis"/>
    <property type="evidence" value="ECO:0007669"/>
    <property type="project" value="UniProtKB-KW"/>
</dbReference>
<dbReference type="InterPro" id="IPR050925">
    <property type="entry name" value="Rhomboid_protease_S54"/>
</dbReference>
<evidence type="ECO:0000313" key="9">
    <source>
        <dbReference type="EMBL" id="MEQ2563543.1"/>
    </source>
</evidence>
<feature type="domain" description="Peptidase S54 rhomboid" evidence="8">
    <location>
        <begin position="62"/>
        <end position="202"/>
    </location>
</feature>
<feature type="transmembrane region" description="Helical" evidence="7">
    <location>
        <begin position="163"/>
        <end position="179"/>
    </location>
</feature>
<keyword evidence="9" id="KW-0645">Protease</keyword>
<reference evidence="9 10" key="1">
    <citation type="submission" date="2024-03" db="EMBL/GenBank/DDBJ databases">
        <title>Human intestinal bacterial collection.</title>
        <authorList>
            <person name="Pauvert C."/>
            <person name="Hitch T.C.A."/>
            <person name="Clavel T."/>
        </authorList>
    </citation>
    <scope>NUCLEOTIDE SEQUENCE [LARGE SCALE GENOMIC DNA]</scope>
    <source>
        <strain evidence="9 10">CLA-AP-H27</strain>
    </source>
</reference>
<feature type="transmembrane region" description="Helical" evidence="7">
    <location>
        <begin position="103"/>
        <end position="121"/>
    </location>
</feature>
<feature type="transmembrane region" description="Helical" evidence="7">
    <location>
        <begin position="133"/>
        <end position="151"/>
    </location>
</feature>
<feature type="transmembrane region" description="Helical" evidence="7">
    <location>
        <begin position="185"/>
        <end position="201"/>
    </location>
</feature>
<comment type="subcellular location">
    <subcellularLocation>
        <location evidence="1">Membrane</location>
        <topology evidence="1">Multi-pass membrane protein</topology>
    </subcellularLocation>
</comment>
<evidence type="ECO:0000256" key="7">
    <source>
        <dbReference type="SAM" id="Phobius"/>
    </source>
</evidence>
<evidence type="ECO:0000256" key="2">
    <source>
        <dbReference type="ARBA" id="ARBA00009045"/>
    </source>
</evidence>
<dbReference type="Pfam" id="PF01694">
    <property type="entry name" value="Rhomboid"/>
    <property type="match status" value="1"/>
</dbReference>
<protein>
    <submittedName>
        <fullName evidence="9">Rhomboid family intramembrane serine protease</fullName>
        <ecNumber evidence="9">3.4.21.-</ecNumber>
    </submittedName>
</protein>
<evidence type="ECO:0000256" key="5">
    <source>
        <dbReference type="ARBA" id="ARBA00022989"/>
    </source>
</evidence>
<gene>
    <name evidence="9" type="ORF">WMO41_10305</name>
</gene>
<dbReference type="PANTHER" id="PTHR43731:SF14">
    <property type="entry name" value="PRESENILIN-ASSOCIATED RHOMBOID-LIKE PROTEIN, MITOCHONDRIAL"/>
    <property type="match status" value="1"/>
</dbReference>
<dbReference type="Proteomes" id="UP001437460">
    <property type="component" value="Unassembled WGS sequence"/>
</dbReference>
<keyword evidence="4 9" id="KW-0378">Hydrolase</keyword>
<organism evidence="9 10">
    <name type="scientific">Ventrimonas faecis</name>
    <dbReference type="NCBI Taxonomy" id="3133170"/>
    <lineage>
        <taxon>Bacteria</taxon>
        <taxon>Bacillati</taxon>
        <taxon>Bacillota</taxon>
        <taxon>Clostridia</taxon>
        <taxon>Lachnospirales</taxon>
        <taxon>Lachnospiraceae</taxon>
        <taxon>Ventrimonas</taxon>
    </lineage>
</organism>